<evidence type="ECO:0000259" key="2">
    <source>
        <dbReference type="Pfam" id="PF05229"/>
    </source>
</evidence>
<keyword evidence="1" id="KW-0732">Signal</keyword>
<dbReference type="Proteomes" id="UP001495779">
    <property type="component" value="Unassembled WGS sequence"/>
</dbReference>
<dbReference type="Pfam" id="PF05229">
    <property type="entry name" value="SCPU"/>
    <property type="match status" value="1"/>
</dbReference>
<keyword evidence="3" id="KW-0167">Capsid protein</keyword>
<gene>
    <name evidence="3" type="ORF">JRA39_003986</name>
    <name evidence="4" type="ORF">KDV35_00625</name>
</gene>
<dbReference type="PANTHER" id="PTHR37089">
    <property type="entry name" value="PROTEIN U-RELATED"/>
    <property type="match status" value="1"/>
</dbReference>
<evidence type="ECO:0000313" key="3">
    <source>
        <dbReference type="EMBL" id="EMP9434855.1"/>
    </source>
</evidence>
<dbReference type="EMBL" id="JAGSRH010000001">
    <property type="protein sequence ID" value="MER5075390.1"/>
    <property type="molecule type" value="Genomic_DNA"/>
</dbReference>
<dbReference type="RefSeq" id="WP_154623039.1">
    <property type="nucleotide sequence ID" value="NZ_CP095443.1"/>
</dbReference>
<evidence type="ECO:0000313" key="4">
    <source>
        <dbReference type="EMBL" id="MER5075390.1"/>
    </source>
</evidence>
<dbReference type="InterPro" id="IPR007893">
    <property type="entry name" value="Spore_coat_U/FanG"/>
</dbReference>
<dbReference type="EMBL" id="AAZDVE040000052">
    <property type="protein sequence ID" value="EMP9434855.1"/>
    <property type="molecule type" value="Genomic_DNA"/>
</dbReference>
<feature type="signal peptide" evidence="1">
    <location>
        <begin position="1"/>
        <end position="23"/>
    </location>
</feature>
<dbReference type="InterPro" id="IPR053167">
    <property type="entry name" value="Spore_coat_component"/>
</dbReference>
<dbReference type="AlphaFoldDB" id="A0AAI9I3C5"/>
<sequence>MLLTVKKTQFLIGLAFVSSPFYGANLATTSFQVLMTVTSTCQISVGSNINLGSVTSNTTNLSSSNILSVTCSKNTPFNIGLAPSLANKGTDEGSGYLAPLTNPTGNTDRIPYQLKQTSATGTNWGNTTTLFDEGNGVSGTGNGETQTFTVYAVVTNANFTPDTYSDVVTVNVNY</sequence>
<feature type="domain" description="Spore coat protein U/FanG" evidence="2">
    <location>
        <begin position="28"/>
        <end position="170"/>
    </location>
</feature>
<name>A0AAI9I3C5_PROST</name>
<reference evidence="3" key="2">
    <citation type="submission" date="2024-02" db="EMBL/GenBank/DDBJ databases">
        <authorList>
            <consortium name="Clinical and Environmental Microbiology Branch: Whole genome sequencing antimicrobial resistance pathogens in the healthcare setting"/>
        </authorList>
    </citation>
    <scope>NUCLEOTIDE SEQUENCE</scope>
    <source>
        <strain evidence="3">2020GO-00142</strain>
    </source>
</reference>
<accession>A0AAI9I3C5</accession>
<evidence type="ECO:0000313" key="5">
    <source>
        <dbReference type="Proteomes" id="UP001495779"/>
    </source>
</evidence>
<comment type="caution">
    <text evidence="3">The sequence shown here is derived from an EMBL/GenBank/DDBJ whole genome shotgun (WGS) entry which is preliminary data.</text>
</comment>
<keyword evidence="3" id="KW-0946">Virion</keyword>
<organism evidence="3">
    <name type="scientific">Providencia stuartii</name>
    <dbReference type="NCBI Taxonomy" id="588"/>
    <lineage>
        <taxon>Bacteria</taxon>
        <taxon>Pseudomonadati</taxon>
        <taxon>Pseudomonadota</taxon>
        <taxon>Gammaproteobacteria</taxon>
        <taxon>Enterobacterales</taxon>
        <taxon>Morganellaceae</taxon>
        <taxon>Providencia</taxon>
    </lineage>
</organism>
<dbReference type="SMART" id="SM00972">
    <property type="entry name" value="SCPU"/>
    <property type="match status" value="1"/>
</dbReference>
<evidence type="ECO:0000256" key="1">
    <source>
        <dbReference type="SAM" id="SignalP"/>
    </source>
</evidence>
<dbReference type="PANTHER" id="PTHR37089:SF1">
    <property type="entry name" value="MEMBRANE PROTEIN"/>
    <property type="match status" value="1"/>
</dbReference>
<proteinExistence type="predicted"/>
<reference evidence="4 5" key="1">
    <citation type="submission" date="2021-04" db="EMBL/GenBank/DDBJ databases">
        <title>Determining the burden of carbapenem-resistant Enterobacterales from a tertiary public heath setting in Bangladesh: a clinical, epidemiological, and molecular study.</title>
        <authorList>
            <person name="Farzana R."/>
            <person name="Walsh T.R."/>
        </authorList>
    </citation>
    <scope>NUCLEOTIDE SEQUENCE [LARGE SCALE GENOMIC DNA]</scope>
    <source>
        <strain evidence="5">dmpro_s316</strain>
        <strain evidence="4">Dmpro_s316</strain>
    </source>
</reference>
<feature type="chain" id="PRO_5043281407" evidence="1">
    <location>
        <begin position="24"/>
        <end position="174"/>
    </location>
</feature>
<protein>
    <submittedName>
        <fullName evidence="3">Spore coat protein U domain-containing protein</fullName>
    </submittedName>
</protein>